<proteinExistence type="predicted"/>
<dbReference type="InterPro" id="IPR011009">
    <property type="entry name" value="Kinase-like_dom_sf"/>
</dbReference>
<dbReference type="eggNOG" id="KOG0032">
    <property type="taxonomic scope" value="Eukaryota"/>
</dbReference>
<dbReference type="EMBL" id="KB908866">
    <property type="protein sequence ID" value="EOA81598.1"/>
    <property type="molecule type" value="Genomic_DNA"/>
</dbReference>
<dbReference type="InterPro" id="IPR000719">
    <property type="entry name" value="Prot_kinase_dom"/>
</dbReference>
<evidence type="ECO:0000259" key="1">
    <source>
        <dbReference type="PROSITE" id="PS50011"/>
    </source>
</evidence>
<dbReference type="Gene3D" id="1.10.510.10">
    <property type="entry name" value="Transferase(Phosphotransferase) domain 1"/>
    <property type="match status" value="1"/>
</dbReference>
<dbReference type="RefSeq" id="XP_008031017.1">
    <property type="nucleotide sequence ID" value="XM_008032826.1"/>
</dbReference>
<dbReference type="GO" id="GO:0005524">
    <property type="term" value="F:ATP binding"/>
    <property type="evidence" value="ECO:0007669"/>
    <property type="project" value="InterPro"/>
</dbReference>
<keyword evidence="3" id="KW-1185">Reference proteome</keyword>
<feature type="domain" description="Protein kinase" evidence="1">
    <location>
        <begin position="1"/>
        <end position="265"/>
    </location>
</feature>
<name>R0JJX3_EXST2</name>
<reference evidence="2 3" key="2">
    <citation type="journal article" date="2013" name="PLoS Genet.">
        <title>Comparative genome structure, secondary metabolite, and effector coding capacity across Cochliobolus pathogens.</title>
        <authorList>
            <person name="Condon B.J."/>
            <person name="Leng Y."/>
            <person name="Wu D."/>
            <person name="Bushley K.E."/>
            <person name="Ohm R.A."/>
            <person name="Otillar R."/>
            <person name="Martin J."/>
            <person name="Schackwitz W."/>
            <person name="Grimwood J."/>
            <person name="MohdZainudin N."/>
            <person name="Xue C."/>
            <person name="Wang R."/>
            <person name="Manning V.A."/>
            <person name="Dhillon B."/>
            <person name="Tu Z.J."/>
            <person name="Steffenson B.J."/>
            <person name="Salamov A."/>
            <person name="Sun H."/>
            <person name="Lowry S."/>
            <person name="LaButti K."/>
            <person name="Han J."/>
            <person name="Copeland A."/>
            <person name="Lindquist E."/>
            <person name="Barry K."/>
            <person name="Schmutz J."/>
            <person name="Baker S.E."/>
            <person name="Ciuffetti L.M."/>
            <person name="Grigoriev I.V."/>
            <person name="Zhong S."/>
            <person name="Turgeon B.G."/>
        </authorList>
    </citation>
    <scope>NUCLEOTIDE SEQUENCE [LARGE SCALE GENOMIC DNA]</scope>
    <source>
        <strain evidence="3">28A</strain>
    </source>
</reference>
<evidence type="ECO:0000313" key="2">
    <source>
        <dbReference type="EMBL" id="EOA81598.1"/>
    </source>
</evidence>
<dbReference type="SUPFAM" id="SSF56112">
    <property type="entry name" value="Protein kinase-like (PK-like)"/>
    <property type="match status" value="1"/>
</dbReference>
<protein>
    <recommendedName>
        <fullName evidence="1">Protein kinase domain-containing protein</fullName>
    </recommendedName>
</protein>
<dbReference type="PROSITE" id="PS50011">
    <property type="entry name" value="PROTEIN_KINASE_DOM"/>
    <property type="match status" value="1"/>
</dbReference>
<accession>R0JJX3</accession>
<sequence length="271" mass="31402">MQSILIGNFGREYKRVQVLHSHPQKSEVDLYLATSDNQFFVMKPVSLSILNHLLEFNKDFGDYPHLRTRVDYNDKENVLRKTILREVGCGLKDMHAKNWIHLDVKPYNILVNWHIDKQGQFHLKRVALGDLDPRGQLGKGVGKHSEVFSFGLLCFYVITGVEWLQADSATLKMEPESVILFKFLLVFRPLLDALIKHVNDARSEELLKAIWQAISEHETNETFDSWPSDTFPNLESEVKRQILRMMNLDLAKRVSMSGIMADIYWNMNDVS</sequence>
<dbReference type="GO" id="GO:0004672">
    <property type="term" value="F:protein kinase activity"/>
    <property type="evidence" value="ECO:0007669"/>
    <property type="project" value="InterPro"/>
</dbReference>
<reference evidence="2 3" key="1">
    <citation type="journal article" date="2012" name="PLoS Pathog.">
        <title>Diverse lifestyles and strategies of plant pathogenesis encoded in the genomes of eighteen Dothideomycetes fungi.</title>
        <authorList>
            <person name="Ohm R.A."/>
            <person name="Feau N."/>
            <person name="Henrissat B."/>
            <person name="Schoch C.L."/>
            <person name="Horwitz B.A."/>
            <person name="Barry K.W."/>
            <person name="Condon B.J."/>
            <person name="Copeland A.C."/>
            <person name="Dhillon B."/>
            <person name="Glaser F."/>
            <person name="Hesse C.N."/>
            <person name="Kosti I."/>
            <person name="LaButti K."/>
            <person name="Lindquist E.A."/>
            <person name="Lucas S."/>
            <person name="Salamov A.A."/>
            <person name="Bradshaw R.E."/>
            <person name="Ciuffetti L."/>
            <person name="Hamelin R.C."/>
            <person name="Kema G.H.J."/>
            <person name="Lawrence C."/>
            <person name="Scott J.A."/>
            <person name="Spatafora J.W."/>
            <person name="Turgeon B.G."/>
            <person name="de Wit P.J.G.M."/>
            <person name="Zhong S."/>
            <person name="Goodwin S.B."/>
            <person name="Grigoriev I.V."/>
        </authorList>
    </citation>
    <scope>NUCLEOTIDE SEQUENCE [LARGE SCALE GENOMIC DNA]</scope>
    <source>
        <strain evidence="3">28A</strain>
    </source>
</reference>
<gene>
    <name evidence="2" type="ORF">SETTUDRAFT_157501</name>
</gene>
<dbReference type="AlphaFoldDB" id="R0JJX3"/>
<dbReference type="GeneID" id="19397735"/>
<dbReference type="Proteomes" id="UP000016935">
    <property type="component" value="Unassembled WGS sequence"/>
</dbReference>
<organism evidence="2 3">
    <name type="scientific">Exserohilum turcicum (strain 28A)</name>
    <name type="common">Northern leaf blight fungus</name>
    <name type="synonym">Setosphaeria turcica</name>
    <dbReference type="NCBI Taxonomy" id="671987"/>
    <lineage>
        <taxon>Eukaryota</taxon>
        <taxon>Fungi</taxon>
        <taxon>Dikarya</taxon>
        <taxon>Ascomycota</taxon>
        <taxon>Pezizomycotina</taxon>
        <taxon>Dothideomycetes</taxon>
        <taxon>Pleosporomycetidae</taxon>
        <taxon>Pleosporales</taxon>
        <taxon>Pleosporineae</taxon>
        <taxon>Pleosporaceae</taxon>
        <taxon>Exserohilum</taxon>
    </lineage>
</organism>
<evidence type="ECO:0000313" key="3">
    <source>
        <dbReference type="Proteomes" id="UP000016935"/>
    </source>
</evidence>
<dbReference type="HOGENOM" id="CLU_054430_1_1_1"/>
<dbReference type="OrthoDB" id="10252171at2759"/>
<dbReference type="STRING" id="671987.R0JJX3"/>